<keyword evidence="3" id="KW-0472">Membrane</keyword>
<dbReference type="AlphaFoldDB" id="A0A562USP5"/>
<dbReference type="GO" id="GO:0000271">
    <property type="term" value="P:polysaccharide biosynthetic process"/>
    <property type="evidence" value="ECO:0007669"/>
    <property type="project" value="UniProtKB-KW"/>
</dbReference>
<name>A0A562USP5_9SPHN</name>
<gene>
    <name evidence="5" type="ORF">JN10_0248</name>
</gene>
<dbReference type="GO" id="GO:0016780">
    <property type="term" value="F:phosphotransferase activity, for other substituted phosphate groups"/>
    <property type="evidence" value="ECO:0007669"/>
    <property type="project" value="TreeGrafter"/>
</dbReference>
<dbReference type="Proteomes" id="UP000320547">
    <property type="component" value="Unassembled WGS sequence"/>
</dbReference>
<feature type="transmembrane region" description="Helical" evidence="3">
    <location>
        <begin position="64"/>
        <end position="85"/>
    </location>
</feature>
<keyword evidence="2" id="KW-0270">Exopolysaccharide synthesis</keyword>
<evidence type="ECO:0000259" key="4">
    <source>
        <dbReference type="Pfam" id="PF02397"/>
    </source>
</evidence>
<feature type="domain" description="Bacterial sugar transferase" evidence="4">
    <location>
        <begin position="239"/>
        <end position="427"/>
    </location>
</feature>
<proteinExistence type="inferred from homology"/>
<keyword evidence="3" id="KW-1133">Transmembrane helix</keyword>
<feature type="transmembrane region" description="Helical" evidence="3">
    <location>
        <begin position="30"/>
        <end position="52"/>
    </location>
</feature>
<reference evidence="5 6" key="1">
    <citation type="submission" date="2019-07" db="EMBL/GenBank/DDBJ databases">
        <title>Genomic Encyclopedia of Archaeal and Bacterial Type Strains, Phase II (KMG-II): from individual species to whole genera.</title>
        <authorList>
            <person name="Goeker M."/>
        </authorList>
    </citation>
    <scope>NUCLEOTIDE SEQUENCE [LARGE SCALE GENOMIC DNA]</scope>
    <source>
        <strain evidence="5 6">ATCC BAA-2084</strain>
    </source>
</reference>
<dbReference type="Pfam" id="PF02397">
    <property type="entry name" value="Bac_transf"/>
    <property type="match status" value="1"/>
</dbReference>
<dbReference type="EMBL" id="VLLK01000001">
    <property type="protein sequence ID" value="TWJ08633.1"/>
    <property type="molecule type" value="Genomic_DNA"/>
</dbReference>
<dbReference type="PANTHER" id="PTHR30576">
    <property type="entry name" value="COLANIC BIOSYNTHESIS UDP-GLUCOSE LIPID CARRIER TRANSFERASE"/>
    <property type="match status" value="1"/>
</dbReference>
<feature type="transmembrane region" description="Helical" evidence="3">
    <location>
        <begin position="91"/>
        <end position="109"/>
    </location>
</feature>
<accession>A0A562USP5</accession>
<dbReference type="InterPro" id="IPR003362">
    <property type="entry name" value="Bact_transf"/>
</dbReference>
<dbReference type="OrthoDB" id="9808602at2"/>
<sequence length="432" mass="47939">MIAIFLDLVAIATAYIVASIVYLADIDAELLVRSLAAIIPIFFLFALATQSYPANILLDGYRSAWRAASALVWASLLMLLIFFFLKISDEFSRVVLALGTVFSAILISATRMNVARSAAQALSSKPFAHLYLFDDVPVSSLETEESLKTGDIGLEPMPDSPAMQDLLGRLARGLDGIVVHCSPEKREQWAFMLKSLDVRTEIVVPELSALNPLMIESRQGEASLVLGSGQLSWSQRAVKRCFDLIVTISLLPALGTLAIMIAVLIKLDSKGPVLFKQDRIGLSNRKFKILKFRTMRIDMLDAEAKTLTKRDDPRVTRLGSFLRKTSLDELPQFLNVLMGDMSIVGPRPHAEAARAGGSLYWEVDQSYWHRHVVKPGITGLAQIRGYRGNTLDEKHLQDRLNADLEYVSNWSVTNDLVIILRTLGVVVHRNAF</sequence>
<feature type="transmembrane region" description="Helical" evidence="3">
    <location>
        <begin position="241"/>
        <end position="265"/>
    </location>
</feature>
<organism evidence="5 6">
    <name type="scientific">Altererythrobacter ishigakiensis</name>
    <dbReference type="NCBI Taxonomy" id="476157"/>
    <lineage>
        <taxon>Bacteria</taxon>
        <taxon>Pseudomonadati</taxon>
        <taxon>Pseudomonadota</taxon>
        <taxon>Alphaproteobacteria</taxon>
        <taxon>Sphingomonadales</taxon>
        <taxon>Erythrobacteraceae</taxon>
        <taxon>Altererythrobacter</taxon>
    </lineage>
</organism>
<dbReference type="RefSeq" id="WP_067596958.1">
    <property type="nucleotide sequence ID" value="NZ_CP015963.1"/>
</dbReference>
<evidence type="ECO:0000313" key="6">
    <source>
        <dbReference type="Proteomes" id="UP000320547"/>
    </source>
</evidence>
<evidence type="ECO:0000256" key="3">
    <source>
        <dbReference type="SAM" id="Phobius"/>
    </source>
</evidence>
<evidence type="ECO:0000256" key="2">
    <source>
        <dbReference type="ARBA" id="ARBA00023169"/>
    </source>
</evidence>
<evidence type="ECO:0000256" key="1">
    <source>
        <dbReference type="ARBA" id="ARBA00006464"/>
    </source>
</evidence>
<comment type="similarity">
    <text evidence="1">Belongs to the bacterial sugar transferase family.</text>
</comment>
<feature type="transmembrane region" description="Helical" evidence="3">
    <location>
        <begin position="5"/>
        <end position="24"/>
    </location>
</feature>
<comment type="caution">
    <text evidence="5">The sequence shown here is derived from an EMBL/GenBank/DDBJ whole genome shotgun (WGS) entry which is preliminary data.</text>
</comment>
<evidence type="ECO:0000313" key="5">
    <source>
        <dbReference type="EMBL" id="TWJ08633.1"/>
    </source>
</evidence>
<protein>
    <submittedName>
        <fullName evidence="5">Lipopolysaccharide/colanic/teichoic acid biosynthesis glycosyltransferase</fullName>
    </submittedName>
</protein>
<keyword evidence="6" id="KW-1185">Reference proteome</keyword>
<dbReference type="PANTHER" id="PTHR30576:SF0">
    <property type="entry name" value="UNDECAPRENYL-PHOSPHATE N-ACETYLGALACTOSAMINYL 1-PHOSPHATE TRANSFERASE-RELATED"/>
    <property type="match status" value="1"/>
</dbReference>
<dbReference type="STRING" id="476157.GCA_001663155_00495"/>
<keyword evidence="5" id="KW-0808">Transferase</keyword>
<keyword evidence="3" id="KW-0812">Transmembrane</keyword>